<evidence type="ECO:0000259" key="7">
    <source>
        <dbReference type="Pfam" id="PF07980"/>
    </source>
</evidence>
<feature type="chain" id="PRO_5019234376" evidence="6">
    <location>
        <begin position="22"/>
        <end position="539"/>
    </location>
</feature>
<dbReference type="AlphaFoldDB" id="A0A414RET9"/>
<keyword evidence="5" id="KW-0998">Cell outer membrane</keyword>
<comment type="subcellular location">
    <subcellularLocation>
        <location evidence="1">Cell outer membrane</location>
    </subcellularLocation>
</comment>
<evidence type="ECO:0000256" key="2">
    <source>
        <dbReference type="ARBA" id="ARBA00006275"/>
    </source>
</evidence>
<feature type="domain" description="SusD-like N-terminal" evidence="8">
    <location>
        <begin position="22"/>
        <end position="226"/>
    </location>
</feature>
<sequence>MKKLYYIIAAFVLLFGSTSCSDFLQKDPTESPSQDTFWQKKSDFDSALAGIYSVLYERPFSGVLPCWDGLTDNAIVRFSESTYGEVMNIAKGDLTPNQGGFVSDVYNNCYKGIARVHIFMEQLSNYQNVDITDEEKTFMIAQCKALHGYFYSWLYQCYRQVPLVTSSLDLNNMYQPKAERSAILQQILTDYNEAIADLPDKLYTEPEVSGRFTKAAVQALKARLLLFDAYDENGVAKKENMEEIQTVLESIRSGYSLASRTRDNFISTKQASSPEIMFSVRYLRPNLTNSMDKWYGLWSALTISRDLLDAFECTDGEKWGVSPLTVRPDEAVLYGTDKEAKIAEREKMFINRDRRMSESIFHSQKANFKMDGLADESIKLNDDNNESPTGFSMLKYIQPISETLTESVVSDQDVVIMRYAHVLLMKAEVENELHGPTEKALSAVNEVRDRSGQRGLRQPITQDELRERIRNEWRVETCFEGLRYFQLKRWKMMDKLNNLSDPGYPAYIKVYDPAFEFFPIPQTEIDKSNGILEQDPNYK</sequence>
<dbReference type="EMBL" id="QRHQ01000009">
    <property type="protein sequence ID" value="RHF91574.1"/>
    <property type="molecule type" value="Genomic_DNA"/>
</dbReference>
<keyword evidence="4" id="KW-0472">Membrane</keyword>
<feature type="signal peptide" evidence="6">
    <location>
        <begin position="1"/>
        <end position="21"/>
    </location>
</feature>
<evidence type="ECO:0000313" key="10">
    <source>
        <dbReference type="Proteomes" id="UP000283485"/>
    </source>
</evidence>
<evidence type="ECO:0000256" key="6">
    <source>
        <dbReference type="SAM" id="SignalP"/>
    </source>
</evidence>
<accession>A0A414RET9</accession>
<name>A0A414RET9_9BACT</name>
<dbReference type="InterPro" id="IPR011990">
    <property type="entry name" value="TPR-like_helical_dom_sf"/>
</dbReference>
<feature type="domain" description="RagB/SusD" evidence="7">
    <location>
        <begin position="289"/>
        <end position="538"/>
    </location>
</feature>
<dbReference type="Gene3D" id="1.25.40.390">
    <property type="match status" value="1"/>
</dbReference>
<keyword evidence="3 6" id="KW-0732">Signal</keyword>
<proteinExistence type="inferred from homology"/>
<reference evidence="9 10" key="1">
    <citation type="submission" date="2018-08" db="EMBL/GenBank/DDBJ databases">
        <title>A genome reference for cultivated species of the human gut microbiota.</title>
        <authorList>
            <person name="Zou Y."/>
            <person name="Xue W."/>
            <person name="Luo G."/>
        </authorList>
    </citation>
    <scope>NUCLEOTIDE SEQUENCE [LARGE SCALE GENOMIC DNA]</scope>
    <source>
        <strain evidence="9 10">AM23-23</strain>
    </source>
</reference>
<dbReference type="InterPro" id="IPR033985">
    <property type="entry name" value="SusD-like_N"/>
</dbReference>
<dbReference type="RefSeq" id="WP_118211438.1">
    <property type="nucleotide sequence ID" value="NZ_CATZFG010000042.1"/>
</dbReference>
<evidence type="ECO:0000256" key="3">
    <source>
        <dbReference type="ARBA" id="ARBA00022729"/>
    </source>
</evidence>
<dbReference type="Pfam" id="PF07980">
    <property type="entry name" value="SusD_RagB"/>
    <property type="match status" value="1"/>
</dbReference>
<dbReference type="Pfam" id="PF14322">
    <property type="entry name" value="SusD-like_3"/>
    <property type="match status" value="1"/>
</dbReference>
<dbReference type="InterPro" id="IPR012944">
    <property type="entry name" value="SusD_RagB_dom"/>
</dbReference>
<comment type="caution">
    <text evidence="9">The sequence shown here is derived from an EMBL/GenBank/DDBJ whole genome shotgun (WGS) entry which is preliminary data.</text>
</comment>
<dbReference type="PROSITE" id="PS51257">
    <property type="entry name" value="PROKAR_LIPOPROTEIN"/>
    <property type="match status" value="1"/>
</dbReference>
<dbReference type="Proteomes" id="UP000283485">
    <property type="component" value="Unassembled WGS sequence"/>
</dbReference>
<protein>
    <submittedName>
        <fullName evidence="9">RagB/SusD family nutrient uptake outer membrane protein</fullName>
    </submittedName>
</protein>
<evidence type="ECO:0000313" key="9">
    <source>
        <dbReference type="EMBL" id="RHF91574.1"/>
    </source>
</evidence>
<organism evidence="9 10">
    <name type="scientific">Phocaeicola plebeius</name>
    <dbReference type="NCBI Taxonomy" id="310297"/>
    <lineage>
        <taxon>Bacteria</taxon>
        <taxon>Pseudomonadati</taxon>
        <taxon>Bacteroidota</taxon>
        <taxon>Bacteroidia</taxon>
        <taxon>Bacteroidales</taxon>
        <taxon>Bacteroidaceae</taxon>
        <taxon>Phocaeicola</taxon>
    </lineage>
</organism>
<evidence type="ECO:0000259" key="8">
    <source>
        <dbReference type="Pfam" id="PF14322"/>
    </source>
</evidence>
<evidence type="ECO:0000256" key="4">
    <source>
        <dbReference type="ARBA" id="ARBA00023136"/>
    </source>
</evidence>
<dbReference type="GO" id="GO:0009279">
    <property type="term" value="C:cell outer membrane"/>
    <property type="evidence" value="ECO:0007669"/>
    <property type="project" value="UniProtKB-SubCell"/>
</dbReference>
<evidence type="ECO:0000256" key="1">
    <source>
        <dbReference type="ARBA" id="ARBA00004442"/>
    </source>
</evidence>
<gene>
    <name evidence="9" type="ORF">DW653_06500</name>
</gene>
<comment type="similarity">
    <text evidence="2">Belongs to the SusD family.</text>
</comment>
<dbReference type="SUPFAM" id="SSF48452">
    <property type="entry name" value="TPR-like"/>
    <property type="match status" value="1"/>
</dbReference>
<evidence type="ECO:0000256" key="5">
    <source>
        <dbReference type="ARBA" id="ARBA00023237"/>
    </source>
</evidence>